<evidence type="ECO:0000313" key="4">
    <source>
        <dbReference type="EMBL" id="KAF4403680.1"/>
    </source>
</evidence>
<evidence type="ECO:0000256" key="2">
    <source>
        <dbReference type="ARBA" id="ARBA00032263"/>
    </source>
</evidence>
<dbReference type="SUPFAM" id="SSF47954">
    <property type="entry name" value="Cyclin-like"/>
    <property type="match status" value="2"/>
</dbReference>
<comment type="caution">
    <text evidence="4">The sequence shown here is derived from an EMBL/GenBank/DDBJ whole genome shotgun (WGS) entry which is preliminary data.</text>
</comment>
<dbReference type="EMBL" id="JAATIQ010000003">
    <property type="protein sequence ID" value="KAF4403680.1"/>
    <property type="molecule type" value="Genomic_DNA"/>
</dbReference>
<comment type="subunit">
    <text evidence="1">Interacts with the CDC2 protein kinase to form a serine/threonine kinase holoenzyme complex also known as maturation promoting factor (MPF). The cyclin subunit imparts substrate specificity to the complex.</text>
</comment>
<reference evidence="4 5" key="1">
    <citation type="journal article" date="2020" name="bioRxiv">
        <title>Sequence and annotation of 42 cannabis genomes reveals extensive copy number variation in cannabinoid synthesis and pathogen resistance genes.</title>
        <authorList>
            <person name="Mckernan K.J."/>
            <person name="Helbert Y."/>
            <person name="Kane L.T."/>
            <person name="Ebling H."/>
            <person name="Zhang L."/>
            <person name="Liu B."/>
            <person name="Eaton Z."/>
            <person name="Mclaughlin S."/>
            <person name="Kingan S."/>
            <person name="Baybayan P."/>
            <person name="Concepcion G."/>
            <person name="Jordan M."/>
            <person name="Riva A."/>
            <person name="Barbazuk W."/>
            <person name="Harkins T."/>
        </authorList>
    </citation>
    <scope>NUCLEOTIDE SEQUENCE [LARGE SCALE GENOMIC DNA]</scope>
    <source>
        <strain evidence="5">cv. Jamaican Lion 4</strain>
        <tissue evidence="4">Leaf</tissue>
    </source>
</reference>
<gene>
    <name evidence="4" type="ORF">G4B88_002533</name>
</gene>
<protein>
    <recommendedName>
        <fullName evidence="2">B-like cyclin</fullName>
    </recommendedName>
</protein>
<accession>A0A7J6IAI6</accession>
<dbReference type="AlphaFoldDB" id="A0A7J6IAI6"/>
<proteinExistence type="predicted"/>
<sequence>MQYSKSEPFDAWIPYLAANIFNLYVCREKVDHENERTIDFIALSCLSIAWKSREKDFSIRMLKYNARVALEKNQFITEYSKSESFDAWIPYLAANIFNLYVCREKVDHENERTIDLLALSCLSIAWKSREKDFSIRMLKYNARVALEKNQFITEYSKSEPFDAWIPYLAANIFNLYVDHENERTIDLIALSCLSIAWKSREKDFSIHMLKWE</sequence>
<dbReference type="Proteomes" id="UP000583929">
    <property type="component" value="Unassembled WGS sequence"/>
</dbReference>
<dbReference type="Pfam" id="PF00134">
    <property type="entry name" value="Cyclin_N"/>
    <property type="match status" value="1"/>
</dbReference>
<evidence type="ECO:0000256" key="1">
    <source>
        <dbReference type="ARBA" id="ARBA00011177"/>
    </source>
</evidence>
<feature type="domain" description="Cyclin N-terminal" evidence="3">
    <location>
        <begin position="74"/>
        <end position="151"/>
    </location>
</feature>
<dbReference type="InterPro" id="IPR036915">
    <property type="entry name" value="Cyclin-like_sf"/>
</dbReference>
<evidence type="ECO:0000313" key="5">
    <source>
        <dbReference type="Proteomes" id="UP000583929"/>
    </source>
</evidence>
<name>A0A7J6IAI6_CANSA</name>
<organism evidence="4 5">
    <name type="scientific">Cannabis sativa</name>
    <name type="common">Hemp</name>
    <name type="synonym">Marijuana</name>
    <dbReference type="NCBI Taxonomy" id="3483"/>
    <lineage>
        <taxon>Eukaryota</taxon>
        <taxon>Viridiplantae</taxon>
        <taxon>Streptophyta</taxon>
        <taxon>Embryophyta</taxon>
        <taxon>Tracheophyta</taxon>
        <taxon>Spermatophyta</taxon>
        <taxon>Magnoliopsida</taxon>
        <taxon>eudicotyledons</taxon>
        <taxon>Gunneridae</taxon>
        <taxon>Pentapetalae</taxon>
        <taxon>rosids</taxon>
        <taxon>fabids</taxon>
        <taxon>Rosales</taxon>
        <taxon>Cannabaceae</taxon>
        <taxon>Cannabis</taxon>
    </lineage>
</organism>
<keyword evidence="5" id="KW-1185">Reference proteome</keyword>
<dbReference type="InterPro" id="IPR006671">
    <property type="entry name" value="Cyclin_N"/>
</dbReference>
<evidence type="ECO:0000259" key="3">
    <source>
        <dbReference type="Pfam" id="PF00134"/>
    </source>
</evidence>
<dbReference type="Gene3D" id="1.10.472.10">
    <property type="entry name" value="Cyclin-like"/>
    <property type="match status" value="1"/>
</dbReference>